<dbReference type="Gene3D" id="3.40.605.10">
    <property type="entry name" value="Aldehyde Dehydrogenase, Chain A, domain 1"/>
    <property type="match status" value="1"/>
</dbReference>
<comment type="caution">
    <text evidence="4">The sequence shown here is derived from an EMBL/GenBank/DDBJ whole genome shotgun (WGS) entry which is preliminary data.</text>
</comment>
<proteinExistence type="predicted"/>
<keyword evidence="5" id="KW-1185">Reference proteome</keyword>
<dbReference type="PANTHER" id="PTHR42862:SF1">
    <property type="entry name" value="DELTA-1-PYRROLINE-5-CARBOXYLATE DEHYDROGENASE 2, ISOFORM A-RELATED"/>
    <property type="match status" value="1"/>
</dbReference>
<dbReference type="NCBIfam" id="TIGR02288">
    <property type="entry name" value="PaaN_2"/>
    <property type="match status" value="1"/>
</dbReference>
<dbReference type="InterPro" id="IPR016161">
    <property type="entry name" value="Ald_DH/histidinol_DH"/>
</dbReference>
<dbReference type="Gene3D" id="3.40.309.10">
    <property type="entry name" value="Aldehyde Dehydrogenase, Chain A, domain 2"/>
    <property type="match status" value="1"/>
</dbReference>
<dbReference type="Pfam" id="PF00171">
    <property type="entry name" value="Aldedh"/>
    <property type="match status" value="1"/>
</dbReference>
<dbReference type="InterPro" id="IPR015590">
    <property type="entry name" value="Aldehyde_DH_dom"/>
</dbReference>
<protein>
    <submittedName>
        <fullName evidence="4">Phenylacetic acid degradation protein PaaN</fullName>
    </submittedName>
</protein>
<dbReference type="EMBL" id="BMNZ01000010">
    <property type="protein sequence ID" value="GGN08405.1"/>
    <property type="molecule type" value="Genomic_DNA"/>
</dbReference>
<sequence length="574" mass="60423">MTAPATTPTHPLLDAHAGVLDEIRQALASRSWYSRYPESPSPRVYGETAAADGLAAHEAHLNTAYAGLSSQPTDGTFVGSEVSPYGPTLGVTYPALDLDAGLAAARAAMPAWRDAGPQARAAVCVEIVDRINKRSFEIANAVMHTSGQPFVMSFQAGGPHAQDRAVEAIAAGLVEQERVPASVVWEKPGRDREGKPAPTRMQKDYRLVPRGVALVIGCNTFPTWNAYPGIFASLVTGNAVVVKPHPRAVLPLAISVEVARQVLAEAGFDPALVQLAAEADGQGLAKTLAERDEVAIIDYTGGPTFGAWLEESAAAHGKLVYTEKAGLNSIVVDSTDDLRGMLGNLAFSLTLYSGQMCTAPQNLYVPEGGIDTDEGHLSFDEFGERLSGAVGRLTGDDAKAVELLGATVNDQVRDNADSLASIAQDADGRVVLDSRRVTHPAYADAVVRAPGLVAVDVAREDVYTQECFGPVGFLIRTASTEQSLAQLADTVREHGAMTAAVYSTDESVLDAARDAAAEGGVALSENLTGQIFVNQTAAFSDFHGTGANPAANSAYTDAAFVANRFRVITSRRHV</sequence>
<name>A0ABQ2IJ62_9MICO</name>
<dbReference type="SUPFAM" id="SSF53720">
    <property type="entry name" value="ALDH-like"/>
    <property type="match status" value="1"/>
</dbReference>
<dbReference type="InterPro" id="IPR050485">
    <property type="entry name" value="Proline_metab_enzyme"/>
</dbReference>
<gene>
    <name evidence="4" type="ORF">GCM10009721_40240</name>
</gene>
<dbReference type="PANTHER" id="PTHR42862">
    <property type="entry name" value="DELTA-1-PYRROLINE-5-CARBOXYLATE DEHYDROGENASE 1, ISOFORM A-RELATED"/>
    <property type="match status" value="1"/>
</dbReference>
<dbReference type="Proteomes" id="UP000623461">
    <property type="component" value="Unassembled WGS sequence"/>
</dbReference>
<accession>A0ABQ2IJ62</accession>
<dbReference type="InterPro" id="IPR016162">
    <property type="entry name" value="Ald_DH_N"/>
</dbReference>
<evidence type="ECO:0000259" key="3">
    <source>
        <dbReference type="Pfam" id="PF00171"/>
    </source>
</evidence>
<dbReference type="RefSeq" id="WP_030200627.1">
    <property type="nucleotide sequence ID" value="NZ_BMNZ01000010.1"/>
</dbReference>
<dbReference type="InterPro" id="IPR016163">
    <property type="entry name" value="Ald_DH_C"/>
</dbReference>
<dbReference type="InterPro" id="IPR011975">
    <property type="entry name" value="PaaN_2"/>
</dbReference>
<organism evidence="4 5">
    <name type="scientific">Terrabacter tumescens</name>
    <dbReference type="NCBI Taxonomy" id="60443"/>
    <lineage>
        <taxon>Bacteria</taxon>
        <taxon>Bacillati</taxon>
        <taxon>Actinomycetota</taxon>
        <taxon>Actinomycetes</taxon>
        <taxon>Micrococcales</taxon>
        <taxon>Intrasporangiaceae</taxon>
        <taxon>Terrabacter</taxon>
    </lineage>
</organism>
<evidence type="ECO:0000313" key="5">
    <source>
        <dbReference type="Proteomes" id="UP000623461"/>
    </source>
</evidence>
<evidence type="ECO:0000256" key="2">
    <source>
        <dbReference type="ARBA" id="ARBA00023027"/>
    </source>
</evidence>
<keyword evidence="1" id="KW-0560">Oxidoreductase</keyword>
<reference evidence="5" key="1">
    <citation type="journal article" date="2019" name="Int. J. Syst. Evol. Microbiol.">
        <title>The Global Catalogue of Microorganisms (GCM) 10K type strain sequencing project: providing services to taxonomists for standard genome sequencing and annotation.</title>
        <authorList>
            <consortium name="The Broad Institute Genomics Platform"/>
            <consortium name="The Broad Institute Genome Sequencing Center for Infectious Disease"/>
            <person name="Wu L."/>
            <person name="Ma J."/>
        </authorList>
    </citation>
    <scope>NUCLEOTIDE SEQUENCE [LARGE SCALE GENOMIC DNA]</scope>
    <source>
        <strain evidence="5">JCM 1365</strain>
    </source>
</reference>
<keyword evidence="2" id="KW-0520">NAD</keyword>
<evidence type="ECO:0000313" key="4">
    <source>
        <dbReference type="EMBL" id="GGN08405.1"/>
    </source>
</evidence>
<evidence type="ECO:0000256" key="1">
    <source>
        <dbReference type="ARBA" id="ARBA00023002"/>
    </source>
</evidence>
<feature type="domain" description="Aldehyde dehydrogenase" evidence="3">
    <location>
        <begin position="97"/>
        <end position="529"/>
    </location>
</feature>